<organism evidence="2 3">
    <name type="scientific">Haematococcus lacustris</name>
    <name type="common">Green alga</name>
    <name type="synonym">Haematococcus pluvialis</name>
    <dbReference type="NCBI Taxonomy" id="44745"/>
    <lineage>
        <taxon>Eukaryota</taxon>
        <taxon>Viridiplantae</taxon>
        <taxon>Chlorophyta</taxon>
        <taxon>core chlorophytes</taxon>
        <taxon>Chlorophyceae</taxon>
        <taxon>CS clade</taxon>
        <taxon>Chlamydomonadales</taxon>
        <taxon>Haematococcaceae</taxon>
        <taxon>Haematococcus</taxon>
    </lineage>
</organism>
<comment type="caution">
    <text evidence="2">The sequence shown here is derived from an EMBL/GenBank/DDBJ whole genome shotgun (WGS) entry which is preliminary data.</text>
</comment>
<dbReference type="Proteomes" id="UP000485058">
    <property type="component" value="Unassembled WGS sequence"/>
</dbReference>
<feature type="compositionally biased region" description="Basic residues" evidence="1">
    <location>
        <begin position="9"/>
        <end position="24"/>
    </location>
</feature>
<dbReference type="EMBL" id="BLLF01007912">
    <property type="protein sequence ID" value="GFH33174.1"/>
    <property type="molecule type" value="Genomic_DNA"/>
</dbReference>
<evidence type="ECO:0000313" key="2">
    <source>
        <dbReference type="EMBL" id="GFH33174.1"/>
    </source>
</evidence>
<protein>
    <submittedName>
        <fullName evidence="2">Uncharacterized protein</fullName>
    </submittedName>
</protein>
<reference evidence="2 3" key="1">
    <citation type="submission" date="2020-02" db="EMBL/GenBank/DDBJ databases">
        <title>Draft genome sequence of Haematococcus lacustris strain NIES-144.</title>
        <authorList>
            <person name="Morimoto D."/>
            <person name="Nakagawa S."/>
            <person name="Yoshida T."/>
            <person name="Sawayama S."/>
        </authorList>
    </citation>
    <scope>NUCLEOTIDE SEQUENCE [LARGE SCALE GENOMIC DNA]</scope>
    <source>
        <strain evidence="2 3">NIES-144</strain>
    </source>
</reference>
<keyword evidence="3" id="KW-1185">Reference proteome</keyword>
<name>A0A6A0AMP1_HAELA</name>
<feature type="non-terminal residue" evidence="2">
    <location>
        <position position="1"/>
    </location>
</feature>
<gene>
    <name evidence="2" type="ORF">HaLaN_32501</name>
</gene>
<dbReference type="AlphaFoldDB" id="A0A6A0AMP1"/>
<proteinExistence type="predicted"/>
<evidence type="ECO:0000256" key="1">
    <source>
        <dbReference type="SAM" id="MobiDB-lite"/>
    </source>
</evidence>
<accession>A0A6A0AMP1</accession>
<feature type="region of interest" description="Disordered" evidence="1">
    <location>
        <begin position="1"/>
        <end position="33"/>
    </location>
</feature>
<sequence length="33" mass="3837">MSTRSTSVTRRRRRSDARQSRPRRISSGSSWTA</sequence>
<evidence type="ECO:0000313" key="3">
    <source>
        <dbReference type="Proteomes" id="UP000485058"/>
    </source>
</evidence>